<accession>A0ABS9U5D8</accession>
<dbReference type="Proteomes" id="UP001202922">
    <property type="component" value="Unassembled WGS sequence"/>
</dbReference>
<comment type="caution">
    <text evidence="1">The sequence shown here is derived from an EMBL/GenBank/DDBJ whole genome shotgun (WGS) entry which is preliminary data.</text>
</comment>
<dbReference type="Pfam" id="PF13376">
    <property type="entry name" value="OmdA"/>
    <property type="match status" value="1"/>
</dbReference>
<evidence type="ECO:0000313" key="1">
    <source>
        <dbReference type="EMBL" id="MCH6471889.1"/>
    </source>
</evidence>
<keyword evidence="2" id="KW-1185">Reference proteome</keyword>
<dbReference type="RefSeq" id="WP_241055818.1">
    <property type="nucleotide sequence ID" value="NZ_JAKZBV010000001.1"/>
</dbReference>
<dbReference type="EMBL" id="JAKZBV010000001">
    <property type="protein sequence ID" value="MCH6471889.1"/>
    <property type="molecule type" value="Genomic_DNA"/>
</dbReference>
<sequence length="199" mass="21941">MAAELPELLLPDAAAWRAWLEENHATSPGVWLVQHKKGGSVTGLTYEQALDHALCFGWVDGQIGRRDEGSYVTRFTPRGPKSKWSKLNVANIERLEKAGLMTEAGRAVVRAAKADGRWEAAYAGQASAEVPEDLAAAIAANPAAQEMFEQLTAVNRYALIYRTESVKKPETRARKIADFVDMLARGETIHPQKPRTERS</sequence>
<gene>
    <name evidence="1" type="ORF">L0M17_18275</name>
</gene>
<proteinExistence type="predicted"/>
<evidence type="ECO:0000313" key="2">
    <source>
        <dbReference type="Proteomes" id="UP001202922"/>
    </source>
</evidence>
<reference evidence="1 2" key="1">
    <citation type="submission" date="2022-03" db="EMBL/GenBank/DDBJ databases">
        <title>Sinomonas sp. isolated from a soil.</title>
        <authorList>
            <person name="Han J."/>
            <person name="Kim D.-U."/>
        </authorList>
    </citation>
    <scope>NUCLEOTIDE SEQUENCE [LARGE SCALE GENOMIC DNA]</scope>
    <source>
        <strain evidence="1 2">5-5</strain>
    </source>
</reference>
<name>A0ABS9U5D8_9MICC</name>
<organism evidence="1 2">
    <name type="scientific">Sinomonas terrae</name>
    <dbReference type="NCBI Taxonomy" id="2908838"/>
    <lineage>
        <taxon>Bacteria</taxon>
        <taxon>Bacillati</taxon>
        <taxon>Actinomycetota</taxon>
        <taxon>Actinomycetes</taxon>
        <taxon>Micrococcales</taxon>
        <taxon>Micrococcaceae</taxon>
        <taxon>Sinomonas</taxon>
    </lineage>
</organism>
<protein>
    <submittedName>
        <fullName evidence="1">YdeI/OmpD-associated family protein</fullName>
    </submittedName>
</protein>